<organism evidence="3 4">
    <name type="scientific">Cognatiyoonia koreensis</name>
    <dbReference type="NCBI Taxonomy" id="364200"/>
    <lineage>
        <taxon>Bacteria</taxon>
        <taxon>Pseudomonadati</taxon>
        <taxon>Pseudomonadota</taxon>
        <taxon>Alphaproteobacteria</taxon>
        <taxon>Rhodobacterales</taxon>
        <taxon>Paracoccaceae</taxon>
        <taxon>Cognatiyoonia</taxon>
    </lineage>
</organism>
<evidence type="ECO:0000259" key="2">
    <source>
        <dbReference type="Pfam" id="PF07143"/>
    </source>
</evidence>
<keyword evidence="1" id="KW-0732">Signal</keyword>
<feature type="chain" id="PRO_5011755605" evidence="1">
    <location>
        <begin position="25"/>
        <end position="354"/>
    </location>
</feature>
<dbReference type="InterPro" id="IPR010791">
    <property type="entry name" value="AttH_dom"/>
</dbReference>
<dbReference type="Proteomes" id="UP000199167">
    <property type="component" value="Unassembled WGS sequence"/>
</dbReference>
<proteinExistence type="predicted"/>
<feature type="signal peptide" evidence="1">
    <location>
        <begin position="1"/>
        <end position="24"/>
    </location>
</feature>
<accession>A0A1I0RVL1</accession>
<dbReference type="GO" id="GO:0016787">
    <property type="term" value="F:hydrolase activity"/>
    <property type="evidence" value="ECO:0007669"/>
    <property type="project" value="UniProtKB-KW"/>
</dbReference>
<dbReference type="Pfam" id="PF17186">
    <property type="entry name" value="Lipocalin_9"/>
    <property type="match status" value="1"/>
</dbReference>
<dbReference type="PANTHER" id="PTHR38591">
    <property type="entry name" value="HYDROLASE"/>
    <property type="match status" value="1"/>
</dbReference>
<evidence type="ECO:0000313" key="3">
    <source>
        <dbReference type="EMBL" id="SEW45463.1"/>
    </source>
</evidence>
<dbReference type="OrthoDB" id="9770826at2"/>
<dbReference type="SUPFAM" id="SSF159245">
    <property type="entry name" value="AttH-like"/>
    <property type="match status" value="1"/>
</dbReference>
<evidence type="ECO:0000256" key="1">
    <source>
        <dbReference type="SAM" id="SignalP"/>
    </source>
</evidence>
<dbReference type="PANTHER" id="PTHR38591:SF1">
    <property type="entry name" value="BLL1000 PROTEIN"/>
    <property type="match status" value="1"/>
</dbReference>
<dbReference type="Gene3D" id="2.40.370.10">
    <property type="entry name" value="AttH-like domain"/>
    <property type="match status" value="2"/>
</dbReference>
<reference evidence="3 4" key="1">
    <citation type="submission" date="2016-10" db="EMBL/GenBank/DDBJ databases">
        <authorList>
            <person name="de Groot N.N."/>
        </authorList>
    </citation>
    <scope>NUCLEOTIDE SEQUENCE [LARGE SCALE GENOMIC DNA]</scope>
    <source>
        <strain evidence="3 4">DSM 17925</strain>
    </source>
</reference>
<evidence type="ECO:0000313" key="4">
    <source>
        <dbReference type="Proteomes" id="UP000199167"/>
    </source>
</evidence>
<protein>
    <submittedName>
        <fullName evidence="3">Predicted secreted hydrolase</fullName>
    </submittedName>
</protein>
<dbReference type="InterPro" id="IPR023374">
    <property type="entry name" value="AttH-like_dom_sf"/>
</dbReference>
<feature type="domain" description="AttH" evidence="2">
    <location>
        <begin position="62"/>
        <end position="228"/>
    </location>
</feature>
<dbReference type="AlphaFoldDB" id="A0A1I0RVL1"/>
<name>A0A1I0RVL1_9RHOB</name>
<dbReference type="EMBL" id="FOIZ01000002">
    <property type="protein sequence ID" value="SEW45463.1"/>
    <property type="molecule type" value="Genomic_DNA"/>
</dbReference>
<gene>
    <name evidence="3" type="ORF">SAMN04488515_3335</name>
</gene>
<dbReference type="RefSeq" id="WP_089996976.1">
    <property type="nucleotide sequence ID" value="NZ_FOIZ01000002.1"/>
</dbReference>
<keyword evidence="4" id="KW-1185">Reference proteome</keyword>
<dbReference type="STRING" id="364200.SAMN04488515_3335"/>
<keyword evidence="3" id="KW-0378">Hydrolase</keyword>
<dbReference type="Pfam" id="PF07143">
    <property type="entry name" value="CrtC"/>
    <property type="match status" value="1"/>
</dbReference>
<sequence length="354" mass="38794">MNAKPFLASVFSVLLTFWIASTVAAQGFAGLGTQADEGFAVPERGYVFDFPTDHGPHPDFRIEWWYLTANLKDANGTDYGLQWTLFRSALAPEEGAGWSAPQLWMGHAAVTTPERHFVTERLARGGIGQAGVTADPFSAWIDDWELTGDWADTLSMTASGPDFAYDMILKQTGPQIFHGDSGYSVKSAGGQASYYYSYPFLEVTGTLTLPTGDVPVTGQAWLDREWSSQPLSDDQTGWDWFSLSFDDGTKMMGFLLRQTDGNAYTSATWITPDGATIAYPDGAFQAEVLETSDVDGRTVPTRWQVTLADKNVDVTVTAINPDAWMATSVPYWEGPITIEGSHNGRGYLEMTGYE</sequence>